<dbReference type="PANTHER" id="PTHR28595:SF1">
    <property type="entry name" value="LARGE RIBOSOMAL SUBUNIT PROTEIN ML54"/>
    <property type="match status" value="1"/>
</dbReference>
<feature type="region of interest" description="Disordered" evidence="8">
    <location>
        <begin position="34"/>
        <end position="60"/>
    </location>
</feature>
<dbReference type="Pfam" id="PF08561">
    <property type="entry name" value="Ribosomal_L37"/>
    <property type="match status" value="1"/>
</dbReference>
<evidence type="ECO:0000256" key="7">
    <source>
        <dbReference type="ARBA" id="ARBA00035179"/>
    </source>
</evidence>
<keyword evidence="5" id="KW-0687">Ribonucleoprotein</keyword>
<evidence type="ECO:0000256" key="3">
    <source>
        <dbReference type="ARBA" id="ARBA00022980"/>
    </source>
</evidence>
<name>A0AAX4JQU9_9TREE</name>
<keyword evidence="10" id="KW-1185">Reference proteome</keyword>
<proteinExistence type="inferred from homology"/>
<evidence type="ECO:0000256" key="4">
    <source>
        <dbReference type="ARBA" id="ARBA00023128"/>
    </source>
</evidence>
<dbReference type="GO" id="GO:0005762">
    <property type="term" value="C:mitochondrial large ribosomal subunit"/>
    <property type="evidence" value="ECO:0007669"/>
    <property type="project" value="TreeGrafter"/>
</dbReference>
<evidence type="ECO:0000256" key="1">
    <source>
        <dbReference type="ARBA" id="ARBA00004173"/>
    </source>
</evidence>
<dbReference type="GeneID" id="91092429"/>
<reference evidence="9 10" key="1">
    <citation type="submission" date="2024-01" db="EMBL/GenBank/DDBJ databases">
        <title>Comparative genomics of Cryptococcus and Kwoniella reveals pathogenesis evolution and contrasting modes of karyotype evolution via chromosome fusion or intercentromeric recombination.</title>
        <authorList>
            <person name="Coelho M.A."/>
            <person name="David-Palma M."/>
            <person name="Shea T."/>
            <person name="Bowers K."/>
            <person name="McGinley-Smith S."/>
            <person name="Mohammad A.W."/>
            <person name="Gnirke A."/>
            <person name="Yurkov A.M."/>
            <person name="Nowrousian M."/>
            <person name="Sun S."/>
            <person name="Cuomo C.A."/>
            <person name="Heitman J."/>
        </authorList>
    </citation>
    <scope>NUCLEOTIDE SEQUENCE [LARGE SCALE GENOMIC DNA]</scope>
    <source>
        <strain evidence="9 10">CBS 6074</strain>
    </source>
</reference>
<dbReference type="Proteomes" id="UP001355207">
    <property type="component" value="Chromosome 2"/>
</dbReference>
<keyword evidence="2" id="KW-0809">Transit peptide</keyword>
<evidence type="ECO:0000256" key="5">
    <source>
        <dbReference type="ARBA" id="ARBA00023274"/>
    </source>
</evidence>
<dbReference type="EMBL" id="CP144099">
    <property type="protein sequence ID" value="WWC86878.1"/>
    <property type="molecule type" value="Genomic_DNA"/>
</dbReference>
<protein>
    <recommendedName>
        <fullName evidence="7">Large ribosomal subunit protein mL54</fullName>
    </recommendedName>
</protein>
<evidence type="ECO:0000256" key="8">
    <source>
        <dbReference type="SAM" id="MobiDB-lite"/>
    </source>
</evidence>
<dbReference type="PANTHER" id="PTHR28595">
    <property type="entry name" value="39S RIBOSOMAL PROTEIN L54, MITOCHONDRIAL"/>
    <property type="match status" value="1"/>
</dbReference>
<dbReference type="AlphaFoldDB" id="A0AAX4JQU9"/>
<evidence type="ECO:0000313" key="10">
    <source>
        <dbReference type="Proteomes" id="UP001355207"/>
    </source>
</evidence>
<dbReference type="RefSeq" id="XP_066073641.1">
    <property type="nucleotide sequence ID" value="XM_066217544.1"/>
</dbReference>
<comment type="similarity">
    <text evidence="6">Belongs to the mitochondrion-specific ribosomal protein mL54 family.</text>
</comment>
<dbReference type="GO" id="GO:0003735">
    <property type="term" value="F:structural constituent of ribosome"/>
    <property type="evidence" value="ECO:0007669"/>
    <property type="project" value="TreeGrafter"/>
</dbReference>
<accession>A0AAX4JQU9</accession>
<evidence type="ECO:0000313" key="9">
    <source>
        <dbReference type="EMBL" id="WWC86878.1"/>
    </source>
</evidence>
<sequence length="145" mass="15804">MSLITVVPRVASRTIFQQIPRINVAQFSSSSSFSAASASSSSSASSVKPKSKSSKVVSSVPAGTTLTGLSILKDKSDPVALEDDQYPPWLWTLLEDTSKAHKLAENQVELSKEGEQSFDVNKEKRKLKNLNREKIKASNYLKSTT</sequence>
<comment type="subcellular location">
    <subcellularLocation>
        <location evidence="1">Mitochondrion</location>
    </subcellularLocation>
</comment>
<organism evidence="9 10">
    <name type="scientific">Kwoniella dendrophila CBS 6074</name>
    <dbReference type="NCBI Taxonomy" id="1295534"/>
    <lineage>
        <taxon>Eukaryota</taxon>
        <taxon>Fungi</taxon>
        <taxon>Dikarya</taxon>
        <taxon>Basidiomycota</taxon>
        <taxon>Agaricomycotina</taxon>
        <taxon>Tremellomycetes</taxon>
        <taxon>Tremellales</taxon>
        <taxon>Cryptococcaceae</taxon>
        <taxon>Kwoniella</taxon>
    </lineage>
</organism>
<keyword evidence="4" id="KW-0496">Mitochondrion</keyword>
<keyword evidence="3" id="KW-0689">Ribosomal protein</keyword>
<evidence type="ECO:0000256" key="6">
    <source>
        <dbReference type="ARBA" id="ARBA00033752"/>
    </source>
</evidence>
<evidence type="ECO:0000256" key="2">
    <source>
        <dbReference type="ARBA" id="ARBA00022946"/>
    </source>
</evidence>
<dbReference type="InterPro" id="IPR013870">
    <property type="entry name" value="Ribosomal_mL54"/>
</dbReference>
<gene>
    <name evidence="9" type="ORF">L201_001757</name>
</gene>